<dbReference type="GO" id="GO:0005634">
    <property type="term" value="C:nucleus"/>
    <property type="evidence" value="ECO:0007669"/>
    <property type="project" value="TreeGrafter"/>
</dbReference>
<dbReference type="EMBL" id="PYSW02000051">
    <property type="protein sequence ID" value="KAG2373787.1"/>
    <property type="molecule type" value="Genomic_DNA"/>
</dbReference>
<evidence type="ECO:0000256" key="2">
    <source>
        <dbReference type="ARBA" id="ARBA00022741"/>
    </source>
</evidence>
<dbReference type="Pfam" id="PF13475">
    <property type="entry name" value="DUF4116"/>
    <property type="match status" value="5"/>
</dbReference>
<evidence type="ECO:0000256" key="5">
    <source>
        <dbReference type="ARBA" id="ARBA00037982"/>
    </source>
</evidence>
<dbReference type="RefSeq" id="XP_044542961.1">
    <property type="nucleotide sequence ID" value="XM_044687579.1"/>
</dbReference>
<feature type="domain" description="Protein kinase" evidence="7">
    <location>
        <begin position="97"/>
        <end position="474"/>
    </location>
</feature>
<keyword evidence="4" id="KW-0067">ATP-binding</keyword>
<evidence type="ECO:0000256" key="3">
    <source>
        <dbReference type="ARBA" id="ARBA00022777"/>
    </source>
</evidence>
<dbReference type="SMART" id="SM00220">
    <property type="entry name" value="S_TKc"/>
    <property type="match status" value="1"/>
</dbReference>
<evidence type="ECO:0000256" key="1">
    <source>
        <dbReference type="ARBA" id="ARBA00022679"/>
    </source>
</evidence>
<keyword evidence="3" id="KW-0418">Kinase</keyword>
<evidence type="ECO:0000313" key="9">
    <source>
        <dbReference type="Proteomes" id="UP000816034"/>
    </source>
</evidence>
<dbReference type="GeneID" id="68104330"/>
<dbReference type="PROSITE" id="PS00108">
    <property type="entry name" value="PROTEIN_KINASE_ST"/>
    <property type="match status" value="1"/>
</dbReference>
<dbReference type="GO" id="GO:0004672">
    <property type="term" value="F:protein kinase activity"/>
    <property type="evidence" value="ECO:0007669"/>
    <property type="project" value="InterPro"/>
</dbReference>
<dbReference type="InterPro" id="IPR000719">
    <property type="entry name" value="Prot_kinase_dom"/>
</dbReference>
<evidence type="ECO:0000256" key="6">
    <source>
        <dbReference type="SAM" id="MobiDB-lite"/>
    </source>
</evidence>
<accession>A0AA88G9I7</accession>
<gene>
    <name evidence="8" type="ORF">C9374_011876</name>
</gene>
<dbReference type="Pfam" id="PF00069">
    <property type="entry name" value="Pkinase"/>
    <property type="match status" value="1"/>
</dbReference>
<dbReference type="SUPFAM" id="SSF56112">
    <property type="entry name" value="Protein kinase-like (PK-like)"/>
    <property type="match status" value="1"/>
</dbReference>
<keyword evidence="9" id="KW-1185">Reference proteome</keyword>
<comment type="similarity">
    <text evidence="5">Belongs to the protein kinase superfamily. Ser/Thr protein kinase family. GCN2 subfamily.</text>
</comment>
<dbReference type="InterPro" id="IPR008271">
    <property type="entry name" value="Ser/Thr_kinase_AS"/>
</dbReference>
<dbReference type="InterPro" id="IPR011009">
    <property type="entry name" value="Kinase-like_dom_sf"/>
</dbReference>
<keyword evidence="1" id="KW-0808">Transferase</keyword>
<dbReference type="PANTHER" id="PTHR11042">
    <property type="entry name" value="EUKARYOTIC TRANSLATION INITIATION FACTOR 2-ALPHA KINASE EIF2-ALPHA KINASE -RELATED"/>
    <property type="match status" value="1"/>
</dbReference>
<evidence type="ECO:0000256" key="4">
    <source>
        <dbReference type="ARBA" id="ARBA00022840"/>
    </source>
</evidence>
<reference evidence="8 9" key="1">
    <citation type="journal article" date="2018" name="BMC Genomics">
        <title>The genome of Naegleria lovaniensis, the basis for a comparative approach to unravel pathogenicity factors of the human pathogenic amoeba N. fowleri.</title>
        <authorList>
            <person name="Liechti N."/>
            <person name="Schurch N."/>
            <person name="Bruggmann R."/>
            <person name="Wittwer M."/>
        </authorList>
    </citation>
    <scope>NUCLEOTIDE SEQUENCE [LARGE SCALE GENOMIC DNA]</scope>
    <source>
        <strain evidence="8 9">ATCC 30569</strain>
    </source>
</reference>
<sequence>MLQKRPKEYAASSQHDHSVSTFSSSLEQDPKKPKFNLSDLFTQKMDFAPTLLQQPAQHTSHHTPEVKHDHIGQYENISSLHEDHHIYKIKNYLEQCNMKVKEIGSGSFGVVWKITNGCNQEKALKVSKRVTSFREALSCLQLDHENIVQVDDVHFIEGVPCIEMEYCLQSLNVFATHNTTNTNRLNEEMIMKIIQQCCSAIYYLHRKKMVHCDIKPENILIRRIDLDNGDIHVVLADFGFAKYNRSILKKDRIDGGTPQFYAPELVQHKNLCQKTEYPFTTASDVYALGITIQRLLTEEMKQSPSPFMTKILQVVECMTHHDTTIRMNILKRIAEVEWAFKEAKRTAESLNIPPSQAYELFLQALSYNDMVLYFSPFQHKAFVEECVKRNSNALEYAHPMLRDDQDVVVEAIIHNPFSIRFASERLQQELRNQVSMEFHRFFRDQPKDVLNHIFMQNVKSREELLFYTNFHPNILEHVHDENLRNDREIILKATERDSSVLKYVTNPELFRDHEIALKIIRLDPSPASNRIDPSLYEDLDFVKKAITQQFRVFQYIAPSLKRNKELVLEAIRLHGSNVFEWIPSSLIENDREVVLEAVKKGKECPEHFYHDEEILKEAIIRDCVPHAILAKADDHFAQESVKLNGMLLKHLCRFQDVGDIVLQAVTNNGRALEFASPTLRDDATIVLAAVSNNGLALKFASDRLRNDFDIVKTAILKNGFALEYASEELQNNRQLVHLDLPTLAFAYCFASEEIRSSFDITMKAIEVEGNFIRSDDIPLQLLKDERIILTLLKYSNGFLRDIPNKQLLGDRSFMEKAIQVNPYAFVASPHSINSDKELMTLALLKNPEVFKYLAYELKLDPDILKLVQPDFIQSRKENQMEHV</sequence>
<dbReference type="Gene3D" id="1.10.510.10">
    <property type="entry name" value="Transferase(Phosphotransferase) domain 1"/>
    <property type="match status" value="1"/>
</dbReference>
<dbReference type="AlphaFoldDB" id="A0AA88G9I7"/>
<dbReference type="InterPro" id="IPR025197">
    <property type="entry name" value="DUF4116"/>
</dbReference>
<keyword evidence="2" id="KW-0547">Nucleotide-binding</keyword>
<name>A0AA88G9I7_NAELO</name>
<dbReference type="GO" id="GO:0005524">
    <property type="term" value="F:ATP binding"/>
    <property type="evidence" value="ECO:0007669"/>
    <property type="project" value="UniProtKB-KW"/>
</dbReference>
<dbReference type="Proteomes" id="UP000816034">
    <property type="component" value="Unassembled WGS sequence"/>
</dbReference>
<feature type="compositionally biased region" description="Basic and acidic residues" evidence="6">
    <location>
        <begin position="1"/>
        <end position="18"/>
    </location>
</feature>
<dbReference type="GO" id="GO:0005737">
    <property type="term" value="C:cytoplasm"/>
    <property type="evidence" value="ECO:0007669"/>
    <property type="project" value="TreeGrafter"/>
</dbReference>
<dbReference type="CDD" id="cd14014">
    <property type="entry name" value="STKc_PknB_like"/>
    <property type="match status" value="1"/>
</dbReference>
<evidence type="ECO:0000259" key="7">
    <source>
        <dbReference type="PROSITE" id="PS50011"/>
    </source>
</evidence>
<dbReference type="PROSITE" id="PS50011">
    <property type="entry name" value="PROTEIN_KINASE_DOM"/>
    <property type="match status" value="1"/>
</dbReference>
<protein>
    <recommendedName>
        <fullName evidence="7">Protein kinase domain-containing protein</fullName>
    </recommendedName>
</protein>
<organism evidence="8 9">
    <name type="scientific">Naegleria lovaniensis</name>
    <name type="common">Amoeba</name>
    <dbReference type="NCBI Taxonomy" id="51637"/>
    <lineage>
        <taxon>Eukaryota</taxon>
        <taxon>Discoba</taxon>
        <taxon>Heterolobosea</taxon>
        <taxon>Tetramitia</taxon>
        <taxon>Eutetramitia</taxon>
        <taxon>Vahlkampfiidae</taxon>
        <taxon>Naegleria</taxon>
    </lineage>
</organism>
<feature type="region of interest" description="Disordered" evidence="6">
    <location>
        <begin position="1"/>
        <end position="33"/>
    </location>
</feature>
<evidence type="ECO:0000313" key="8">
    <source>
        <dbReference type="EMBL" id="KAG2373787.1"/>
    </source>
</evidence>
<comment type="caution">
    <text evidence="8">The sequence shown here is derived from an EMBL/GenBank/DDBJ whole genome shotgun (WGS) entry which is preliminary data.</text>
</comment>
<dbReference type="InterPro" id="IPR050339">
    <property type="entry name" value="CC_SR_Kinase"/>
</dbReference>
<proteinExistence type="inferred from homology"/>